<organism evidence="3">
    <name type="scientific">Dissoconium aciculare CBS 342.82</name>
    <dbReference type="NCBI Taxonomy" id="1314786"/>
    <lineage>
        <taxon>Eukaryota</taxon>
        <taxon>Fungi</taxon>
        <taxon>Dikarya</taxon>
        <taxon>Ascomycota</taxon>
        <taxon>Pezizomycotina</taxon>
        <taxon>Dothideomycetes</taxon>
        <taxon>Dothideomycetidae</taxon>
        <taxon>Mycosphaerellales</taxon>
        <taxon>Dissoconiaceae</taxon>
        <taxon>Dissoconium</taxon>
    </lineage>
</organism>
<reference evidence="3" key="2">
    <citation type="submission" date="2020-04" db="EMBL/GenBank/DDBJ databases">
        <authorList>
            <consortium name="NCBI Genome Project"/>
        </authorList>
    </citation>
    <scope>NUCLEOTIDE SEQUENCE</scope>
    <source>
        <strain evidence="3">CBS 342.82</strain>
    </source>
</reference>
<dbReference type="PANTHER" id="PTHR38123:SF4">
    <property type="entry name" value="CELL WALL GALACTOMANNOPROTEIN, PUTATIVE (AFU_ORTHOLOGUE AFUA_4G00870)-RELATED"/>
    <property type="match status" value="1"/>
</dbReference>
<keyword evidence="1" id="KW-0732">Signal</keyword>
<accession>A0A6J3MGZ2</accession>
<feature type="signal peptide" evidence="1">
    <location>
        <begin position="1"/>
        <end position="17"/>
    </location>
</feature>
<proteinExistence type="predicted"/>
<dbReference type="Gene3D" id="1.20.1280.140">
    <property type="match status" value="1"/>
</dbReference>
<name>A0A6J3MGZ2_9PEZI</name>
<keyword evidence="2" id="KW-1185">Reference proteome</keyword>
<dbReference type="InterPro" id="IPR021054">
    <property type="entry name" value="Cell_wall_mannoprotein_1"/>
</dbReference>
<sequence>MRFSAFLLAAIVPFTLAAPIVERDLQSISSSVDNIIAKINILSDTVTGFQQGQLLTALKIQVQTGDVGKAVDAGTKCAKASQPLNADDSLTLGIKILLELQPKLNGLLDLLVSKKPAFKNVLVLGLLDVSFLVKADLKEQKSKALQFADAVTAKLDPSLQGLAAQTSSQIAQKFDEAIAAFA</sequence>
<dbReference type="PANTHER" id="PTHR38123">
    <property type="entry name" value="CELL WALL SERINE-THREONINE-RICH GALACTOMANNOPROTEIN MP1 (AFU_ORTHOLOGUE AFUA_4G03240)"/>
    <property type="match status" value="1"/>
</dbReference>
<feature type="chain" id="PRO_5026757656" evidence="1">
    <location>
        <begin position="18"/>
        <end position="182"/>
    </location>
</feature>
<reference evidence="3" key="3">
    <citation type="submission" date="2025-08" db="UniProtKB">
        <authorList>
            <consortium name="RefSeq"/>
        </authorList>
    </citation>
    <scope>IDENTIFICATION</scope>
    <source>
        <strain evidence="3">CBS 342.82</strain>
    </source>
</reference>
<gene>
    <name evidence="3" type="ORF">K489DRAFT_376569</name>
</gene>
<dbReference type="AlphaFoldDB" id="A0A6J3MGZ2"/>
<evidence type="ECO:0000313" key="2">
    <source>
        <dbReference type="Proteomes" id="UP000504637"/>
    </source>
</evidence>
<protein>
    <submittedName>
        <fullName evidence="3">Uncharacterized protein</fullName>
    </submittedName>
</protein>
<dbReference type="Proteomes" id="UP000504637">
    <property type="component" value="Unplaced"/>
</dbReference>
<dbReference type="RefSeq" id="XP_033463203.1">
    <property type="nucleotide sequence ID" value="XM_033603950.1"/>
</dbReference>
<evidence type="ECO:0000256" key="1">
    <source>
        <dbReference type="SAM" id="SignalP"/>
    </source>
</evidence>
<dbReference type="OrthoDB" id="3485059at2759"/>
<dbReference type="Pfam" id="PF12296">
    <property type="entry name" value="HsbA"/>
    <property type="match status" value="1"/>
</dbReference>
<evidence type="ECO:0000313" key="3">
    <source>
        <dbReference type="RefSeq" id="XP_033463203.1"/>
    </source>
</evidence>
<dbReference type="GeneID" id="54361750"/>
<dbReference type="GO" id="GO:0005576">
    <property type="term" value="C:extracellular region"/>
    <property type="evidence" value="ECO:0007669"/>
    <property type="project" value="TreeGrafter"/>
</dbReference>
<reference evidence="3" key="1">
    <citation type="submission" date="2020-01" db="EMBL/GenBank/DDBJ databases">
        <authorList>
            <consortium name="DOE Joint Genome Institute"/>
            <person name="Haridas S."/>
            <person name="Albert R."/>
            <person name="Binder M."/>
            <person name="Bloem J."/>
            <person name="Labutti K."/>
            <person name="Salamov A."/>
            <person name="Andreopoulos B."/>
            <person name="Baker S.E."/>
            <person name="Barry K."/>
            <person name="Bills G."/>
            <person name="Bluhm B.H."/>
            <person name="Cannon C."/>
            <person name="Castanera R."/>
            <person name="Culley D.E."/>
            <person name="Daum C."/>
            <person name="Ezra D."/>
            <person name="Gonzalez J.B."/>
            <person name="Henrissat B."/>
            <person name="Kuo A."/>
            <person name="Liang C."/>
            <person name="Lipzen A."/>
            <person name="Lutzoni F."/>
            <person name="Magnuson J."/>
            <person name="Mondo S."/>
            <person name="Nolan M."/>
            <person name="Ohm R."/>
            <person name="Pangilinan J."/>
            <person name="Park H.-J."/>
            <person name="Ramirez L."/>
            <person name="Alfaro M."/>
            <person name="Sun H."/>
            <person name="Tritt A."/>
            <person name="Yoshinaga Y."/>
            <person name="Zwiers L.-H."/>
            <person name="Turgeon B.G."/>
            <person name="Goodwin S.B."/>
            <person name="Spatafora J.W."/>
            <person name="Crous P.W."/>
            <person name="Grigoriev I.V."/>
        </authorList>
    </citation>
    <scope>NUCLEOTIDE SEQUENCE</scope>
    <source>
        <strain evidence="3">CBS 342.82</strain>
    </source>
</reference>